<organism evidence="2 3">
    <name type="scientific">Bonamia ostreae</name>
    <dbReference type="NCBI Taxonomy" id="126728"/>
    <lineage>
        <taxon>Eukaryota</taxon>
        <taxon>Sar</taxon>
        <taxon>Rhizaria</taxon>
        <taxon>Endomyxa</taxon>
        <taxon>Ascetosporea</taxon>
        <taxon>Haplosporida</taxon>
        <taxon>Bonamia</taxon>
    </lineage>
</organism>
<keyword evidence="1" id="KW-0812">Transmembrane</keyword>
<evidence type="ECO:0000313" key="2">
    <source>
        <dbReference type="EMBL" id="MES1921671.1"/>
    </source>
</evidence>
<dbReference type="PANTHER" id="PTHR22605">
    <property type="entry name" value="RZ-TYPE DOMAIN-CONTAINING PROTEIN"/>
    <property type="match status" value="1"/>
</dbReference>
<comment type="caution">
    <text evidence="2">The sequence shown here is derived from an EMBL/GenBank/DDBJ whole genome shotgun (WGS) entry which is preliminary data.</text>
</comment>
<dbReference type="PANTHER" id="PTHR22605:SF16">
    <property type="entry name" value="E3 UBIQUITIN-PROTEIN LIGASE RNF213"/>
    <property type="match status" value="1"/>
</dbReference>
<feature type="transmembrane region" description="Helical" evidence="1">
    <location>
        <begin position="20"/>
        <end position="37"/>
    </location>
</feature>
<proteinExistence type="predicted"/>
<protein>
    <submittedName>
        <fullName evidence="2">Uncharacterized protein</fullName>
    </submittedName>
</protein>
<accession>A0ABV2AQD8</accession>
<keyword evidence="1" id="KW-0472">Membrane</keyword>
<gene>
    <name evidence="2" type="ORF">MHBO_003200</name>
</gene>
<evidence type="ECO:0000313" key="3">
    <source>
        <dbReference type="Proteomes" id="UP001439008"/>
    </source>
</evidence>
<reference evidence="2 3" key="1">
    <citation type="journal article" date="2024" name="BMC Biol.">
        <title>Comparative genomics of Ascetosporea gives new insight into the evolutionary basis for animal parasitism in Rhizaria.</title>
        <authorList>
            <person name="Hiltunen Thoren M."/>
            <person name="Onut-Brannstrom I."/>
            <person name="Alfjorden A."/>
            <person name="Peckova H."/>
            <person name="Swords F."/>
            <person name="Hooper C."/>
            <person name="Holzer A.S."/>
            <person name="Bass D."/>
            <person name="Burki F."/>
        </authorList>
    </citation>
    <scope>NUCLEOTIDE SEQUENCE [LARGE SCALE GENOMIC DNA]</scope>
    <source>
        <strain evidence="2">20-A016</strain>
    </source>
</reference>
<dbReference type="Proteomes" id="UP001439008">
    <property type="component" value="Unassembled WGS sequence"/>
</dbReference>
<keyword evidence="3" id="KW-1185">Reference proteome</keyword>
<sequence length="76" mass="8259">MKGVPLGKNIAKNKALVENVFMMAICIELQIPLFLVGKPGSSKSLAKTIISDAMQGMSSHTNVYKTLKKVSIPERI</sequence>
<dbReference type="EMBL" id="JBDODL010001613">
    <property type="protein sequence ID" value="MES1921671.1"/>
    <property type="molecule type" value="Genomic_DNA"/>
</dbReference>
<evidence type="ECO:0000256" key="1">
    <source>
        <dbReference type="SAM" id="Phobius"/>
    </source>
</evidence>
<name>A0ABV2AQD8_9EUKA</name>
<dbReference type="InterPro" id="IPR031248">
    <property type="entry name" value="RNF213"/>
</dbReference>
<keyword evidence="1" id="KW-1133">Transmembrane helix</keyword>